<dbReference type="GO" id="GO:0005737">
    <property type="term" value="C:cytoplasm"/>
    <property type="evidence" value="ECO:0007669"/>
    <property type="project" value="TreeGrafter"/>
</dbReference>
<protein>
    <submittedName>
        <fullName evidence="2">LAO/AO transport system kinase</fullName>
        <ecNumber evidence="2">2.7.-.-</ecNumber>
    </submittedName>
</protein>
<dbReference type="Gene3D" id="3.40.50.300">
    <property type="entry name" value="P-loop containing nucleotide triphosphate hydrolases"/>
    <property type="match status" value="1"/>
</dbReference>
<evidence type="ECO:0000313" key="3">
    <source>
        <dbReference type="Proteomes" id="UP001244295"/>
    </source>
</evidence>
<dbReference type="Gene3D" id="1.10.287.130">
    <property type="match status" value="1"/>
</dbReference>
<dbReference type="EMBL" id="JAUSRR010000001">
    <property type="protein sequence ID" value="MDP9921339.1"/>
    <property type="molecule type" value="Genomic_DNA"/>
</dbReference>
<comment type="caution">
    <text evidence="2">The sequence shown here is derived from an EMBL/GenBank/DDBJ whole genome shotgun (WGS) entry which is preliminary data.</text>
</comment>
<organism evidence="2 3">
    <name type="scientific">Variovorax boronicumulans</name>
    <dbReference type="NCBI Taxonomy" id="436515"/>
    <lineage>
        <taxon>Bacteria</taxon>
        <taxon>Pseudomonadati</taxon>
        <taxon>Pseudomonadota</taxon>
        <taxon>Betaproteobacteria</taxon>
        <taxon>Burkholderiales</taxon>
        <taxon>Comamonadaceae</taxon>
        <taxon>Variovorax</taxon>
    </lineage>
</organism>
<dbReference type="InterPro" id="IPR005129">
    <property type="entry name" value="GTPase_ArgK"/>
</dbReference>
<accession>A0AAW8DPS2</accession>
<dbReference type="PANTHER" id="PTHR23408:SF3">
    <property type="entry name" value="METHYLMALONIC ACIDURIA TYPE A PROTEIN, MITOCHONDRIAL"/>
    <property type="match status" value="1"/>
</dbReference>
<dbReference type="PANTHER" id="PTHR23408">
    <property type="entry name" value="METHYLMALONYL-COA MUTASE"/>
    <property type="match status" value="1"/>
</dbReference>
<keyword evidence="2" id="KW-0808">Transferase</keyword>
<sequence length="349" mass="37125">MLNTVGALERALADAPGMAQRRAIAKAITLLESTRTDHRAQADELLTALLPRTGASFRLGISGVPGVGKSTFIETLGLLLIGKGHRVAVLTIDPSSTVSGGSILGDKTRMERLSVHEHAYIRPSPSSGTLGGVAEKTREAMLVCEAAGYDIVIVETVGVGQSETAVAGMTDMFVLLQLPNAGDDLQAIKKGVMELADLVAINKADIDRDAATRAQAQITSALRLFGHQGNPDHAHAVHDAHSGVERRFWLPKVLQLSALAGTGVDAFWDAVLEFKALQAANGKLAKRREKQATAWMWERIDAGLKQAFRHHAQVRELLPQLTQQVAQGSLPASTAARQLLAAAAITARV</sequence>
<dbReference type="InterPro" id="IPR027417">
    <property type="entry name" value="P-loop_NTPase"/>
</dbReference>
<name>A0AAW8DPS2_9BURK</name>
<dbReference type="GO" id="GO:0016301">
    <property type="term" value="F:kinase activity"/>
    <property type="evidence" value="ECO:0007669"/>
    <property type="project" value="UniProtKB-KW"/>
</dbReference>
<dbReference type="EC" id="2.7.-.-" evidence="2"/>
<dbReference type="GO" id="GO:0005525">
    <property type="term" value="F:GTP binding"/>
    <property type="evidence" value="ECO:0007669"/>
    <property type="project" value="InterPro"/>
</dbReference>
<comment type="similarity">
    <text evidence="1">Belongs to the SIMIBI class G3E GTPase family. ArgK/MeaB subfamily.</text>
</comment>
<dbReference type="Pfam" id="PF03308">
    <property type="entry name" value="MeaB"/>
    <property type="match status" value="1"/>
</dbReference>
<dbReference type="Gene3D" id="1.20.5.170">
    <property type="match status" value="1"/>
</dbReference>
<gene>
    <name evidence="2" type="ORF">J2W25_000344</name>
</gene>
<evidence type="ECO:0000256" key="1">
    <source>
        <dbReference type="ARBA" id="ARBA00009625"/>
    </source>
</evidence>
<dbReference type="RefSeq" id="WP_307586995.1">
    <property type="nucleotide sequence ID" value="NZ_JAUSRQ010000013.1"/>
</dbReference>
<proteinExistence type="inferred from homology"/>
<keyword evidence="2" id="KW-0418">Kinase</keyword>
<dbReference type="SUPFAM" id="SSF52540">
    <property type="entry name" value="P-loop containing nucleoside triphosphate hydrolases"/>
    <property type="match status" value="1"/>
</dbReference>
<dbReference type="AlphaFoldDB" id="A0AAW8DPS2"/>
<dbReference type="CDD" id="cd03114">
    <property type="entry name" value="MMAA-like"/>
    <property type="match status" value="1"/>
</dbReference>
<dbReference type="NCBIfam" id="TIGR00750">
    <property type="entry name" value="lao"/>
    <property type="match status" value="1"/>
</dbReference>
<dbReference type="GO" id="GO:0003924">
    <property type="term" value="F:GTPase activity"/>
    <property type="evidence" value="ECO:0007669"/>
    <property type="project" value="InterPro"/>
</dbReference>
<dbReference type="Proteomes" id="UP001244295">
    <property type="component" value="Unassembled WGS sequence"/>
</dbReference>
<dbReference type="NCBIfam" id="NF006958">
    <property type="entry name" value="PRK09435.1"/>
    <property type="match status" value="1"/>
</dbReference>
<evidence type="ECO:0000313" key="2">
    <source>
        <dbReference type="EMBL" id="MDP9921339.1"/>
    </source>
</evidence>
<reference evidence="2" key="1">
    <citation type="submission" date="2023-07" db="EMBL/GenBank/DDBJ databases">
        <title>Sorghum-associated microbial communities from plants grown in Nebraska, USA.</title>
        <authorList>
            <person name="Schachtman D."/>
        </authorList>
    </citation>
    <scope>NUCLEOTIDE SEQUENCE</scope>
    <source>
        <strain evidence="2">DS2795</strain>
    </source>
</reference>